<organism evidence="1 2">
    <name type="scientific">Parasponia andersonii</name>
    <name type="common">Sponia andersonii</name>
    <dbReference type="NCBI Taxonomy" id="3476"/>
    <lineage>
        <taxon>Eukaryota</taxon>
        <taxon>Viridiplantae</taxon>
        <taxon>Streptophyta</taxon>
        <taxon>Embryophyta</taxon>
        <taxon>Tracheophyta</taxon>
        <taxon>Spermatophyta</taxon>
        <taxon>Magnoliopsida</taxon>
        <taxon>eudicotyledons</taxon>
        <taxon>Gunneridae</taxon>
        <taxon>Pentapetalae</taxon>
        <taxon>rosids</taxon>
        <taxon>fabids</taxon>
        <taxon>Rosales</taxon>
        <taxon>Cannabaceae</taxon>
        <taxon>Parasponia</taxon>
    </lineage>
</organism>
<evidence type="ECO:0000313" key="2">
    <source>
        <dbReference type="Proteomes" id="UP000237105"/>
    </source>
</evidence>
<reference evidence="2" key="1">
    <citation type="submission" date="2016-06" db="EMBL/GenBank/DDBJ databases">
        <title>Parallel loss of symbiosis genes in relatives of nitrogen-fixing non-legume Parasponia.</title>
        <authorList>
            <person name="Van Velzen R."/>
            <person name="Holmer R."/>
            <person name="Bu F."/>
            <person name="Rutten L."/>
            <person name="Van Zeijl A."/>
            <person name="Liu W."/>
            <person name="Santuari L."/>
            <person name="Cao Q."/>
            <person name="Sharma T."/>
            <person name="Shen D."/>
            <person name="Roswanjaya Y."/>
            <person name="Wardhani T."/>
            <person name="Kalhor M.S."/>
            <person name="Jansen J."/>
            <person name="Van den Hoogen J."/>
            <person name="Gungor B."/>
            <person name="Hartog M."/>
            <person name="Hontelez J."/>
            <person name="Verver J."/>
            <person name="Yang W.-C."/>
            <person name="Schijlen E."/>
            <person name="Repin R."/>
            <person name="Schilthuizen M."/>
            <person name="Schranz E."/>
            <person name="Heidstra R."/>
            <person name="Miyata K."/>
            <person name="Fedorova E."/>
            <person name="Kohlen W."/>
            <person name="Bisseling T."/>
            <person name="Smit S."/>
            <person name="Geurts R."/>
        </authorList>
    </citation>
    <scope>NUCLEOTIDE SEQUENCE [LARGE SCALE GENOMIC DNA]</scope>
    <source>
        <strain evidence="2">cv. WU1-14</strain>
    </source>
</reference>
<sequence>MRIGDTLERVRRVFHSSAVGCSYFKV</sequence>
<keyword evidence="2" id="KW-1185">Reference proteome</keyword>
<gene>
    <name evidence="1" type="ORF">PanWU01x14_093340</name>
</gene>
<dbReference type="AlphaFoldDB" id="A0A2P5D617"/>
<evidence type="ECO:0000313" key="1">
    <source>
        <dbReference type="EMBL" id="PON68727.1"/>
    </source>
</evidence>
<protein>
    <submittedName>
        <fullName evidence="1">Uncharacterized protein</fullName>
    </submittedName>
</protein>
<accession>A0A2P5D617</accession>
<comment type="caution">
    <text evidence="1">The sequence shown here is derived from an EMBL/GenBank/DDBJ whole genome shotgun (WGS) entry which is preliminary data.</text>
</comment>
<dbReference type="EMBL" id="JXTB01000060">
    <property type="protein sequence ID" value="PON68727.1"/>
    <property type="molecule type" value="Genomic_DNA"/>
</dbReference>
<name>A0A2P5D617_PARAD</name>
<proteinExistence type="predicted"/>
<dbReference type="Proteomes" id="UP000237105">
    <property type="component" value="Unassembled WGS sequence"/>
</dbReference>